<dbReference type="Pfam" id="PF00440">
    <property type="entry name" value="TetR_N"/>
    <property type="match status" value="1"/>
</dbReference>
<dbReference type="HOGENOM" id="CLU_069356_28_1_11"/>
<dbReference type="EMBL" id="CP002593">
    <property type="protein sequence ID" value="AEA27084.1"/>
    <property type="molecule type" value="Genomic_DNA"/>
</dbReference>
<dbReference type="InterPro" id="IPR036271">
    <property type="entry name" value="Tet_transcr_reg_TetR-rel_C_sf"/>
</dbReference>
<dbReference type="KEGG" id="pdx:Psed_4943"/>
<evidence type="ECO:0000313" key="6">
    <source>
        <dbReference type="EMBL" id="AEA27084.1"/>
    </source>
</evidence>
<gene>
    <name evidence="6" type="ordered locus">Psed_4943</name>
</gene>
<feature type="domain" description="Transcriptional regulator LmrA/YxaF-like C-terminal" evidence="5">
    <location>
        <begin position="85"/>
        <end position="183"/>
    </location>
</feature>
<feature type="domain" description="HTH tetR-type" evidence="4">
    <location>
        <begin position="18"/>
        <end position="59"/>
    </location>
</feature>
<dbReference type="eggNOG" id="COG1309">
    <property type="taxonomic scope" value="Bacteria"/>
</dbReference>
<dbReference type="SUPFAM" id="SSF48498">
    <property type="entry name" value="Tetracyclin repressor-like, C-terminal domain"/>
    <property type="match status" value="1"/>
</dbReference>
<evidence type="ECO:0000256" key="3">
    <source>
        <dbReference type="ARBA" id="ARBA00023163"/>
    </source>
</evidence>
<keyword evidence="3" id="KW-0804">Transcription</keyword>
<dbReference type="InterPro" id="IPR009057">
    <property type="entry name" value="Homeodomain-like_sf"/>
</dbReference>
<evidence type="ECO:0000313" key="7">
    <source>
        <dbReference type="Proteomes" id="UP000007809"/>
    </source>
</evidence>
<proteinExistence type="predicted"/>
<dbReference type="Proteomes" id="UP000007809">
    <property type="component" value="Chromosome"/>
</dbReference>
<dbReference type="SUPFAM" id="SSF46689">
    <property type="entry name" value="Homeodomain-like"/>
    <property type="match status" value="1"/>
</dbReference>
<evidence type="ECO:0000259" key="4">
    <source>
        <dbReference type="Pfam" id="PF00440"/>
    </source>
</evidence>
<keyword evidence="1" id="KW-0805">Transcription regulation</keyword>
<keyword evidence="7" id="KW-1185">Reference proteome</keyword>
<evidence type="ECO:0000259" key="5">
    <source>
        <dbReference type="Pfam" id="PF21993"/>
    </source>
</evidence>
<dbReference type="Pfam" id="PF21993">
    <property type="entry name" value="TetR_C_13_2"/>
    <property type="match status" value="1"/>
</dbReference>
<dbReference type="InterPro" id="IPR054156">
    <property type="entry name" value="YxaF_TetR_C"/>
</dbReference>
<dbReference type="AlphaFoldDB" id="F4CLN1"/>
<keyword evidence="2" id="KW-0238">DNA-binding</keyword>
<evidence type="ECO:0000256" key="2">
    <source>
        <dbReference type="ARBA" id="ARBA00023125"/>
    </source>
</evidence>
<dbReference type="GO" id="GO:0003677">
    <property type="term" value="F:DNA binding"/>
    <property type="evidence" value="ECO:0007669"/>
    <property type="project" value="UniProtKB-KW"/>
</dbReference>
<evidence type="ECO:0000256" key="1">
    <source>
        <dbReference type="ARBA" id="ARBA00023015"/>
    </source>
</evidence>
<dbReference type="PANTHER" id="PTHR47506">
    <property type="entry name" value="TRANSCRIPTIONAL REGULATORY PROTEIN"/>
    <property type="match status" value="1"/>
</dbReference>
<organism evidence="6 7">
    <name type="scientific">Pseudonocardia dioxanivorans (strain ATCC 55486 / DSM 44775 / JCM 13855 / CB1190)</name>
    <dbReference type="NCBI Taxonomy" id="675635"/>
    <lineage>
        <taxon>Bacteria</taxon>
        <taxon>Bacillati</taxon>
        <taxon>Actinomycetota</taxon>
        <taxon>Actinomycetes</taxon>
        <taxon>Pseudonocardiales</taxon>
        <taxon>Pseudonocardiaceae</taxon>
        <taxon>Pseudonocardia</taxon>
    </lineage>
</organism>
<dbReference type="STRING" id="675635.Psed_4943"/>
<sequence>MYRVGMPRRTDSKARMVTAARGLFRERGYLGTAMSDVLAASAAPRGSVYFHFPGGKEELGTEVVLTHSAETTALINRVALRVDTPGEIIRGFLDASLERLVASGYRQGCAVAPIVLEVPQTSTLSEATRRSFQDSVVILAARLTEKGVPAEAAHPLAAAAYAALEGALIISRSLRSTTSFETLRDVLAAEADRLRDEAAGAGGDGASERAAGGA</sequence>
<reference evidence="6 7" key="1">
    <citation type="journal article" date="2011" name="J. Bacteriol.">
        <title>Genome sequence of the 1,4-dioxane-degrading Pseudonocardia dioxanivorans strain CB1190.</title>
        <authorList>
            <person name="Sales C.M."/>
            <person name="Mahendra S."/>
            <person name="Grostern A."/>
            <person name="Parales R.E."/>
            <person name="Goodwin L.A."/>
            <person name="Woyke T."/>
            <person name="Nolan M."/>
            <person name="Lapidus A."/>
            <person name="Chertkov O."/>
            <person name="Ovchinnikova G."/>
            <person name="Sczyrba A."/>
            <person name="Alvarez-Cohen L."/>
        </authorList>
    </citation>
    <scope>NUCLEOTIDE SEQUENCE [LARGE SCALE GENOMIC DNA]</scope>
    <source>
        <strain evidence="7">ATCC 55486 / DSM 44775 / JCM 13855 / CB1190</strain>
    </source>
</reference>
<protein>
    <submittedName>
        <fullName evidence="6">Regulatory protein TetR</fullName>
    </submittedName>
</protein>
<dbReference type="InterPro" id="IPR001647">
    <property type="entry name" value="HTH_TetR"/>
</dbReference>
<accession>F4CLN1</accession>
<name>F4CLN1_PSEUX</name>
<dbReference type="Gene3D" id="1.10.357.10">
    <property type="entry name" value="Tetracycline Repressor, domain 2"/>
    <property type="match status" value="1"/>
</dbReference>
<dbReference type="PANTHER" id="PTHR47506:SF3">
    <property type="entry name" value="HTH-TYPE TRANSCRIPTIONAL REGULATOR LMRA"/>
    <property type="match status" value="1"/>
</dbReference>